<dbReference type="Pfam" id="PF00622">
    <property type="entry name" value="SPRY"/>
    <property type="match status" value="1"/>
</dbReference>
<feature type="region of interest" description="Disordered" evidence="1">
    <location>
        <begin position="112"/>
        <end position="134"/>
    </location>
</feature>
<name>A0A7S3P703_9STRA</name>
<feature type="compositionally biased region" description="Basic and acidic residues" evidence="1">
    <location>
        <begin position="112"/>
        <end position="128"/>
    </location>
</feature>
<dbReference type="PANTHER" id="PTHR12864">
    <property type="entry name" value="RAN BINDING PROTEIN 9-RELATED"/>
    <property type="match status" value="1"/>
</dbReference>
<feature type="domain" description="B30.2/SPRY" evidence="2">
    <location>
        <begin position="29"/>
        <end position="248"/>
    </location>
</feature>
<sequence length="270" mass="30530">MRNAKRNGGVAVINVLQYTGPVGVASRCIRARQPMVQPTALTSEQVRKLHKQSRRRLRGLLRKANARNDTNNKYMVWKPFIVPFLLPSGALSFTPRLVSYYEVHILKAADDDEEAKVPESDEEKEPKSAKPTTTQDECIVIGMASKEFPLETRLPGWTKEPSFGYHSDDGSAFANQYKTQYGRKFGEGDVVGCGIDYRTGYTFYTLNGQFLGYSFALSQEQLTKVAWYPTVGLDSTACLHCNFGTDQAFRFDLQRFCENEPHMLKTKKSK</sequence>
<dbReference type="InterPro" id="IPR013320">
    <property type="entry name" value="ConA-like_dom_sf"/>
</dbReference>
<dbReference type="SMART" id="SM00449">
    <property type="entry name" value="SPRY"/>
    <property type="match status" value="1"/>
</dbReference>
<proteinExistence type="predicted"/>
<reference evidence="3" key="1">
    <citation type="submission" date="2021-01" db="EMBL/GenBank/DDBJ databases">
        <authorList>
            <person name="Corre E."/>
            <person name="Pelletier E."/>
            <person name="Niang G."/>
            <person name="Scheremetjew M."/>
            <person name="Finn R."/>
            <person name="Kale V."/>
            <person name="Holt S."/>
            <person name="Cochrane G."/>
            <person name="Meng A."/>
            <person name="Brown T."/>
            <person name="Cohen L."/>
        </authorList>
    </citation>
    <scope>NUCLEOTIDE SEQUENCE</scope>
    <source>
        <strain evidence="3">CCMP127</strain>
    </source>
</reference>
<accession>A0A7S3P703</accession>
<dbReference type="InterPro" id="IPR044736">
    <property type="entry name" value="Gid1/RanBPM/SPLA_SPRY"/>
</dbReference>
<dbReference type="InterPro" id="IPR001870">
    <property type="entry name" value="B30.2/SPRY"/>
</dbReference>
<dbReference type="Gene3D" id="2.60.120.920">
    <property type="match status" value="1"/>
</dbReference>
<evidence type="ECO:0000256" key="1">
    <source>
        <dbReference type="SAM" id="MobiDB-lite"/>
    </source>
</evidence>
<dbReference type="CDD" id="cd12885">
    <property type="entry name" value="SPRY_RanBP_like"/>
    <property type="match status" value="1"/>
</dbReference>
<dbReference type="InterPro" id="IPR003877">
    <property type="entry name" value="SPRY_dom"/>
</dbReference>
<evidence type="ECO:0000259" key="2">
    <source>
        <dbReference type="PROSITE" id="PS50188"/>
    </source>
</evidence>
<dbReference type="InterPro" id="IPR050618">
    <property type="entry name" value="Ubq-SigPath_Reg"/>
</dbReference>
<dbReference type="EMBL" id="HBIM01018553">
    <property type="protein sequence ID" value="CAE0417272.1"/>
    <property type="molecule type" value="Transcribed_RNA"/>
</dbReference>
<gene>
    <name evidence="3" type="ORF">ACOF00016_LOCUS14203</name>
</gene>
<dbReference type="AlphaFoldDB" id="A0A7S3P703"/>
<protein>
    <recommendedName>
        <fullName evidence="2">B30.2/SPRY domain-containing protein</fullName>
    </recommendedName>
</protein>
<organism evidence="3">
    <name type="scientific">Amphora coffeiformis</name>
    <dbReference type="NCBI Taxonomy" id="265554"/>
    <lineage>
        <taxon>Eukaryota</taxon>
        <taxon>Sar</taxon>
        <taxon>Stramenopiles</taxon>
        <taxon>Ochrophyta</taxon>
        <taxon>Bacillariophyta</taxon>
        <taxon>Bacillariophyceae</taxon>
        <taxon>Bacillariophycidae</taxon>
        <taxon>Thalassiophysales</taxon>
        <taxon>Catenulaceae</taxon>
        <taxon>Amphora</taxon>
    </lineage>
</organism>
<evidence type="ECO:0000313" key="3">
    <source>
        <dbReference type="EMBL" id="CAE0417272.1"/>
    </source>
</evidence>
<dbReference type="PROSITE" id="PS50188">
    <property type="entry name" value="B302_SPRY"/>
    <property type="match status" value="1"/>
</dbReference>
<dbReference type="InterPro" id="IPR043136">
    <property type="entry name" value="B30.2/SPRY_sf"/>
</dbReference>
<dbReference type="SUPFAM" id="SSF49899">
    <property type="entry name" value="Concanavalin A-like lectins/glucanases"/>
    <property type="match status" value="1"/>
</dbReference>